<sequence>MSAFVRTVAIYRIRPLSMVPAALAVLVIIAVAVSPDPYLHVTVARRHHPNPRTSPHTDAVRAAPGVAALYLGTNGGDDAAHP</sequence>
<keyword evidence="2" id="KW-1185">Reference proteome</keyword>
<dbReference type="Proteomes" id="UP000647017">
    <property type="component" value="Unassembled WGS sequence"/>
</dbReference>
<evidence type="ECO:0000313" key="2">
    <source>
        <dbReference type="Proteomes" id="UP000647017"/>
    </source>
</evidence>
<dbReference type="EMBL" id="BOOZ01000007">
    <property type="protein sequence ID" value="GIJ08459.1"/>
    <property type="molecule type" value="Genomic_DNA"/>
</dbReference>
<organism evidence="1 2">
    <name type="scientific">Micromonospora andamanensis</name>
    <dbReference type="NCBI Taxonomy" id="1287068"/>
    <lineage>
        <taxon>Bacteria</taxon>
        <taxon>Bacillati</taxon>
        <taxon>Actinomycetota</taxon>
        <taxon>Actinomycetes</taxon>
        <taxon>Micromonosporales</taxon>
        <taxon>Micromonosporaceae</taxon>
        <taxon>Micromonospora</taxon>
    </lineage>
</organism>
<reference evidence="1 2" key="1">
    <citation type="submission" date="2021-01" db="EMBL/GenBank/DDBJ databases">
        <title>Whole genome shotgun sequence of Verrucosispora andamanensis NBRC 109075.</title>
        <authorList>
            <person name="Komaki H."/>
            <person name="Tamura T."/>
        </authorList>
    </citation>
    <scope>NUCLEOTIDE SEQUENCE [LARGE SCALE GENOMIC DNA]</scope>
    <source>
        <strain evidence="1 2">NBRC 109075</strain>
    </source>
</reference>
<evidence type="ECO:0000313" key="1">
    <source>
        <dbReference type="EMBL" id="GIJ08459.1"/>
    </source>
</evidence>
<protein>
    <submittedName>
        <fullName evidence="1">Uncharacterized protein</fullName>
    </submittedName>
</protein>
<comment type="caution">
    <text evidence="1">The sequence shown here is derived from an EMBL/GenBank/DDBJ whole genome shotgun (WGS) entry which is preliminary data.</text>
</comment>
<proteinExistence type="predicted"/>
<accession>A0ABQ4HS26</accession>
<name>A0ABQ4HS26_9ACTN</name>
<gene>
    <name evidence="1" type="ORF">Van01_16730</name>
</gene>